<reference evidence="3" key="1">
    <citation type="journal article" date="2019" name="Int. J. Syst. Evol. Microbiol.">
        <title>The Global Catalogue of Microorganisms (GCM) 10K type strain sequencing project: providing services to taxonomists for standard genome sequencing and annotation.</title>
        <authorList>
            <consortium name="The Broad Institute Genomics Platform"/>
            <consortium name="The Broad Institute Genome Sequencing Center for Infectious Disease"/>
            <person name="Wu L."/>
            <person name="Ma J."/>
        </authorList>
    </citation>
    <scope>NUCLEOTIDE SEQUENCE [LARGE SCALE GENOMIC DNA]</scope>
    <source>
        <strain evidence="3">TISTR 1535</strain>
    </source>
</reference>
<proteinExistence type="predicted"/>
<gene>
    <name evidence="2" type="ORF">ACFSUO_03415</name>
</gene>
<keyword evidence="1" id="KW-0175">Coiled coil</keyword>
<comment type="caution">
    <text evidence="2">The sequence shown here is derived from an EMBL/GenBank/DDBJ whole genome shotgun (WGS) entry which is preliminary data.</text>
</comment>
<evidence type="ECO:0008006" key="4">
    <source>
        <dbReference type="Google" id="ProtNLM"/>
    </source>
</evidence>
<accession>A0ABW5V221</accession>
<evidence type="ECO:0000313" key="3">
    <source>
        <dbReference type="Proteomes" id="UP001597502"/>
    </source>
</evidence>
<sequence>MISQSVFLEKEEAKSKDELKTELDTLELQLFRMQDNMKKIARNAEIIGIDQTRHDEWVIIYAYRDEEMCQIMLHNCSRPYRGDWHSTIEAEYKDNQNLHIAAIKGEENKGYGSVLMKHLKEVAHEDNVQNITGDIVQRDFDHVERLEHFYSKHYFDVKIDHQAQCGEIIWNGA</sequence>
<organism evidence="2 3">
    <name type="scientific">Lentibacillus juripiscarius</name>
    <dbReference type="NCBI Taxonomy" id="257446"/>
    <lineage>
        <taxon>Bacteria</taxon>
        <taxon>Bacillati</taxon>
        <taxon>Bacillota</taxon>
        <taxon>Bacilli</taxon>
        <taxon>Bacillales</taxon>
        <taxon>Bacillaceae</taxon>
        <taxon>Lentibacillus</taxon>
    </lineage>
</organism>
<name>A0ABW5V221_9BACI</name>
<feature type="coiled-coil region" evidence="1">
    <location>
        <begin position="9"/>
        <end position="43"/>
    </location>
</feature>
<dbReference type="Gene3D" id="3.40.630.30">
    <property type="match status" value="1"/>
</dbReference>
<dbReference type="Proteomes" id="UP001597502">
    <property type="component" value="Unassembled WGS sequence"/>
</dbReference>
<evidence type="ECO:0000313" key="2">
    <source>
        <dbReference type="EMBL" id="MFD2760032.1"/>
    </source>
</evidence>
<evidence type="ECO:0000256" key="1">
    <source>
        <dbReference type="SAM" id="Coils"/>
    </source>
</evidence>
<protein>
    <recommendedName>
        <fullName evidence="4">GNAT family N-acetyltransferase</fullName>
    </recommendedName>
</protein>
<dbReference type="RefSeq" id="WP_382391117.1">
    <property type="nucleotide sequence ID" value="NZ_JBHUNA010000005.1"/>
</dbReference>
<dbReference type="EMBL" id="JBHUNA010000005">
    <property type="protein sequence ID" value="MFD2760032.1"/>
    <property type="molecule type" value="Genomic_DNA"/>
</dbReference>
<keyword evidence="3" id="KW-1185">Reference proteome</keyword>